<organism evidence="1">
    <name type="scientific">uncultured bacterium</name>
    <name type="common">gcode 4</name>
    <dbReference type="NCBI Taxonomy" id="1234023"/>
    <lineage>
        <taxon>Bacteria</taxon>
        <taxon>environmental samples</taxon>
    </lineage>
</organism>
<dbReference type="AlphaFoldDB" id="K1Z4P7"/>
<comment type="caution">
    <text evidence="1">The sequence shown here is derived from an EMBL/GenBank/DDBJ whole genome shotgun (WGS) entry which is preliminary data.</text>
</comment>
<dbReference type="EMBL" id="AMFJ01028940">
    <property type="protein sequence ID" value="EKD44221.1"/>
    <property type="molecule type" value="Genomic_DNA"/>
</dbReference>
<name>K1Z4P7_9BACT</name>
<proteinExistence type="predicted"/>
<protein>
    <submittedName>
        <fullName evidence="1">Uncharacterized protein</fullName>
    </submittedName>
</protein>
<sequence>MNNRLQIKDFKIALKDFERIVKTCDKYWRSWLINGNNLEKKTDNIPIEWGWYFCMRYRESWANWLLCAVFQNIGINVTFAESNIGDWIILDKNTGIWIITEHVAAMDFNNGKTLPKWEERIIQAIKEKIKKGEEYARGKRLVVFLDGADKWYPDKVWKVITSTHNFESIYCVWLLVGNNDGYTYSISQFSDNHSPTYLVHINSDFTNWRVERIQ</sequence>
<evidence type="ECO:0000313" key="1">
    <source>
        <dbReference type="EMBL" id="EKD44221.1"/>
    </source>
</evidence>
<gene>
    <name evidence="1" type="ORF">ACD_71C00209G0003</name>
</gene>
<reference evidence="1" key="1">
    <citation type="journal article" date="2012" name="Science">
        <title>Fermentation, hydrogen, and sulfur metabolism in multiple uncultivated bacterial phyla.</title>
        <authorList>
            <person name="Wrighton K.C."/>
            <person name="Thomas B.C."/>
            <person name="Sharon I."/>
            <person name="Miller C.S."/>
            <person name="Castelle C.J."/>
            <person name="VerBerkmoes N.C."/>
            <person name="Wilkins M.J."/>
            <person name="Hettich R.L."/>
            <person name="Lipton M.S."/>
            <person name="Williams K.H."/>
            <person name="Long P.E."/>
            <person name="Banfield J.F."/>
        </authorList>
    </citation>
    <scope>NUCLEOTIDE SEQUENCE [LARGE SCALE GENOMIC DNA]</scope>
</reference>
<accession>K1Z4P7</accession>